<comment type="caution">
    <text evidence="1">The sequence shown here is derived from an EMBL/GenBank/DDBJ whole genome shotgun (WGS) entry which is preliminary data.</text>
</comment>
<accession>A0A2A6E3U8</accession>
<proteinExistence type="predicted"/>
<dbReference type="AlphaFoldDB" id="A0A2A6E3U8"/>
<gene>
    <name evidence="1" type="ORF">BLM47_00200</name>
</gene>
<name>A0A2A6E3U8_9BACL</name>
<sequence length="69" mass="7714">MFHVSLDRFAVGLPDPQEREPEVIATCACGCGEEIRAGYEYIEAHGEWFADTSCFLKYHDAAWRCAGVS</sequence>
<protein>
    <submittedName>
        <fullName evidence="1">Uncharacterized protein</fullName>
    </submittedName>
</protein>
<dbReference type="EMBL" id="MOXJ01000001">
    <property type="protein sequence ID" value="PDO11592.1"/>
    <property type="molecule type" value="Genomic_DNA"/>
</dbReference>
<evidence type="ECO:0000313" key="2">
    <source>
        <dbReference type="Proteomes" id="UP000243688"/>
    </source>
</evidence>
<organism evidence="1 2">
    <name type="scientific">Candidatus Reconcilbacillus cellulovorans</name>
    <dbReference type="NCBI Taxonomy" id="1906605"/>
    <lineage>
        <taxon>Bacteria</taxon>
        <taxon>Bacillati</taxon>
        <taxon>Bacillota</taxon>
        <taxon>Bacilli</taxon>
        <taxon>Bacillales</taxon>
        <taxon>Paenibacillaceae</taxon>
        <taxon>Candidatus Reconcilbacillus</taxon>
    </lineage>
</organism>
<dbReference type="Proteomes" id="UP000243688">
    <property type="component" value="Unassembled WGS sequence"/>
</dbReference>
<evidence type="ECO:0000313" key="1">
    <source>
        <dbReference type="EMBL" id="PDO11592.1"/>
    </source>
</evidence>
<reference evidence="1 2" key="1">
    <citation type="submission" date="2016-12" db="EMBL/GenBank/DDBJ databases">
        <title>Candidatus Reconcilibacillus cellulovorans genome.</title>
        <authorList>
            <person name="Kolinko S."/>
            <person name="Wu Y.-W."/>
            <person name="Tachea F."/>
            <person name="Denzel E."/>
            <person name="Hiras J."/>
            <person name="Baecker N."/>
            <person name="Chan L.J."/>
            <person name="Eichorst S.A."/>
            <person name="Frey D."/>
            <person name="Adams P.D."/>
            <person name="Pray T."/>
            <person name="Tanjore D."/>
            <person name="Petzold C.J."/>
            <person name="Gladden J.M."/>
            <person name="Simmons B.A."/>
            <person name="Singer S.W."/>
        </authorList>
    </citation>
    <scope>NUCLEOTIDE SEQUENCE [LARGE SCALE GENOMIC DNA]</scope>
    <source>
        <strain evidence="1">JTherm</strain>
    </source>
</reference>